<comment type="catalytic activity">
    <reaction evidence="2">
        <text>2 GTP = 3',3'-c-di-GMP + 2 diphosphate</text>
        <dbReference type="Rhea" id="RHEA:24898"/>
        <dbReference type="ChEBI" id="CHEBI:33019"/>
        <dbReference type="ChEBI" id="CHEBI:37565"/>
        <dbReference type="ChEBI" id="CHEBI:58805"/>
        <dbReference type="EC" id="2.7.7.65"/>
    </reaction>
</comment>
<keyword evidence="6" id="KW-1185">Reference proteome</keyword>
<dbReference type="EC" id="2.7.7.65" evidence="1"/>
<comment type="caution">
    <text evidence="5">The sequence shown here is derived from an EMBL/GenBank/DDBJ whole genome shotgun (WGS) entry which is preliminary data.</text>
</comment>
<keyword evidence="3" id="KW-0812">Transmembrane</keyword>
<dbReference type="SMART" id="SM00267">
    <property type="entry name" value="GGDEF"/>
    <property type="match status" value="1"/>
</dbReference>
<evidence type="ECO:0000313" key="5">
    <source>
        <dbReference type="EMBL" id="SMP74058.1"/>
    </source>
</evidence>
<dbReference type="Pfam" id="PF00990">
    <property type="entry name" value="GGDEF"/>
    <property type="match status" value="1"/>
</dbReference>
<keyword evidence="3" id="KW-0472">Membrane</keyword>
<feature type="transmembrane region" description="Helical" evidence="3">
    <location>
        <begin position="16"/>
        <end position="36"/>
    </location>
</feature>
<dbReference type="Gene3D" id="3.30.450.20">
    <property type="entry name" value="PAS domain"/>
    <property type="match status" value="2"/>
</dbReference>
<dbReference type="RefSeq" id="WP_283444353.1">
    <property type="nucleotide sequence ID" value="NZ_FXUL01000020.1"/>
</dbReference>
<keyword evidence="3" id="KW-1133">Transmembrane helix</keyword>
<protein>
    <recommendedName>
        <fullName evidence="1">diguanylate cyclase</fullName>
        <ecNumber evidence="1">2.7.7.65</ecNumber>
    </recommendedName>
</protein>
<dbReference type="EMBL" id="FXUL01000020">
    <property type="protein sequence ID" value="SMP74058.1"/>
    <property type="molecule type" value="Genomic_DNA"/>
</dbReference>
<dbReference type="Proteomes" id="UP001158049">
    <property type="component" value="Unassembled WGS sequence"/>
</dbReference>
<dbReference type="InterPro" id="IPR000160">
    <property type="entry name" value="GGDEF_dom"/>
</dbReference>
<evidence type="ECO:0000313" key="6">
    <source>
        <dbReference type="Proteomes" id="UP001158049"/>
    </source>
</evidence>
<evidence type="ECO:0000256" key="1">
    <source>
        <dbReference type="ARBA" id="ARBA00012528"/>
    </source>
</evidence>
<gene>
    <name evidence="5" type="ORF">SAMN06295970_12037</name>
</gene>
<dbReference type="SUPFAM" id="SSF55073">
    <property type="entry name" value="Nucleotide cyclase"/>
    <property type="match status" value="1"/>
</dbReference>
<dbReference type="CDD" id="cd01949">
    <property type="entry name" value="GGDEF"/>
    <property type="match status" value="1"/>
</dbReference>
<dbReference type="InterPro" id="IPR043128">
    <property type="entry name" value="Rev_trsase/Diguanyl_cyclase"/>
</dbReference>
<evidence type="ECO:0000259" key="4">
    <source>
        <dbReference type="PROSITE" id="PS50887"/>
    </source>
</evidence>
<accession>A0ABY1QMC4</accession>
<dbReference type="PROSITE" id="PS50887">
    <property type="entry name" value="GGDEF"/>
    <property type="match status" value="1"/>
</dbReference>
<dbReference type="InterPro" id="IPR029787">
    <property type="entry name" value="Nucleotide_cyclase"/>
</dbReference>
<dbReference type="InterPro" id="IPR050469">
    <property type="entry name" value="Diguanylate_Cyclase"/>
</dbReference>
<evidence type="ECO:0000256" key="2">
    <source>
        <dbReference type="ARBA" id="ARBA00034247"/>
    </source>
</evidence>
<organism evidence="5 6">
    <name type="scientific">Noviherbaspirillum suwonense</name>
    <dbReference type="NCBI Taxonomy" id="1224511"/>
    <lineage>
        <taxon>Bacteria</taxon>
        <taxon>Pseudomonadati</taxon>
        <taxon>Pseudomonadota</taxon>
        <taxon>Betaproteobacteria</taxon>
        <taxon>Burkholderiales</taxon>
        <taxon>Oxalobacteraceae</taxon>
        <taxon>Noviherbaspirillum</taxon>
    </lineage>
</organism>
<name>A0ABY1QMC4_9BURK</name>
<reference evidence="5 6" key="1">
    <citation type="submission" date="2017-05" db="EMBL/GenBank/DDBJ databases">
        <authorList>
            <person name="Varghese N."/>
            <person name="Submissions S."/>
        </authorList>
    </citation>
    <scope>NUCLEOTIDE SEQUENCE [LARGE SCALE GENOMIC DNA]</scope>
    <source>
        <strain evidence="5 6">DSM 26001</strain>
    </source>
</reference>
<evidence type="ECO:0000256" key="3">
    <source>
        <dbReference type="SAM" id="Phobius"/>
    </source>
</evidence>
<dbReference type="PANTHER" id="PTHR45138:SF9">
    <property type="entry name" value="DIGUANYLATE CYCLASE DGCM-RELATED"/>
    <property type="match status" value="1"/>
</dbReference>
<dbReference type="CDD" id="cd12915">
    <property type="entry name" value="PDC2_DGC_like"/>
    <property type="match status" value="1"/>
</dbReference>
<dbReference type="NCBIfam" id="TIGR00254">
    <property type="entry name" value="GGDEF"/>
    <property type="match status" value="1"/>
</dbReference>
<proteinExistence type="predicted"/>
<dbReference type="CDD" id="cd12914">
    <property type="entry name" value="PDC1_DGC_like"/>
    <property type="match status" value="1"/>
</dbReference>
<dbReference type="Gene3D" id="3.30.70.270">
    <property type="match status" value="1"/>
</dbReference>
<dbReference type="PANTHER" id="PTHR45138">
    <property type="entry name" value="REGULATORY COMPONENTS OF SENSORY TRANSDUCTION SYSTEM"/>
    <property type="match status" value="1"/>
</dbReference>
<feature type="domain" description="GGDEF" evidence="4">
    <location>
        <begin position="372"/>
        <end position="509"/>
    </location>
</feature>
<sequence>MTPGGDAPAGNAKRNAILFVLLVALTLIGMGCWTLWKARVLQMEEASTATANMTKALSQHADDTFRAADSMLLGVVERLEVDGMAGVSLPRLHNLLKASVAQLSSLEGMFVFDQEGRTMVNALSVRPARAGNADREYFVYHKANLDQSAHVGAPTESLTTGRWVVPISRRINHPDGTFAGVVLATVDMAYFRQFHQSFDIGANGTILLALDDGTVLLRRPFKADLVGANVGKGPVFTQLRANGPGTAMLQSVVDQVVRVYSYEHVRHYPLVVATAFAKDDIFAGWQQEALQTAAVILALIAVLSGCGLHLVRQISVRERVEAELRDAKYTLERMNRSLELLSLQDSLTGLGNRRRFDLALQAECRHSMRHQTPLALVMIDVDHFKRYNDLYGHPAGDECLRRIGAAVSAARGRASDVVARYGGEEIAVLLPQTQAAGALAAAERVREAVEAIAIQHAGSPVGHVTVSIGVATLAQGEHPDAPALLLREADRALYEAKAAGRNQVRLAAPAGRVDEGILTADN</sequence>
<dbReference type="Pfam" id="PF22588">
    <property type="entry name" value="dCache_1_like"/>
    <property type="match status" value="1"/>
</dbReference>
<dbReference type="InterPro" id="IPR054327">
    <property type="entry name" value="His-kinase-like_sensor"/>
</dbReference>